<protein>
    <recommendedName>
        <fullName evidence="4">CU044_5270 family protein</fullName>
    </recommendedName>
</protein>
<dbReference type="InterPro" id="IPR047789">
    <property type="entry name" value="CU044_5270-like"/>
</dbReference>
<sequence>MWTDSELDQALADQPAGPVFSPEARARALAALRAADAAPAERGGKGWWLAAAAAVAAVTGVSATFLSGGPAPQASAAAVQSLERASGGSADVQKVEPGQYFYIATHSWSLTAAETRTGKNLDAMVEHLDEEWIPANRSDVWLRRGGYTGKHTWLIGSDAIVKAEGDGGLFEPVKQTEERGPCGDWGGRQTPELGGSPDDGKPCDQRMGDWYEPTPRFIAQLPTDPAELYDKLKADARNGKGDMLKMAAAVLASGDASREIRSTVYRALTLMPGLDVTDNAATVDGQRGVALGADDQTLRQEIVIDPATGRYIGERLVLLADGTGFWQGLKPGTVVESTSVRTGVAAKIGVAPR</sequence>
<evidence type="ECO:0000313" key="3">
    <source>
        <dbReference type="Proteomes" id="UP000585638"/>
    </source>
</evidence>
<dbReference type="Proteomes" id="UP000585638">
    <property type="component" value="Unassembled WGS sequence"/>
</dbReference>
<dbReference type="AlphaFoldDB" id="A0A7W9KAR0"/>
<dbReference type="NCBIfam" id="NF038083">
    <property type="entry name" value="CU044_5270_fam"/>
    <property type="match status" value="1"/>
</dbReference>
<evidence type="ECO:0000256" key="1">
    <source>
        <dbReference type="SAM" id="MobiDB-lite"/>
    </source>
</evidence>
<evidence type="ECO:0000313" key="2">
    <source>
        <dbReference type="EMBL" id="MBB5889075.1"/>
    </source>
</evidence>
<keyword evidence="3" id="KW-1185">Reference proteome</keyword>
<organism evidence="2 3">
    <name type="scientific">Kutzneria kofuensis</name>
    <dbReference type="NCBI Taxonomy" id="103725"/>
    <lineage>
        <taxon>Bacteria</taxon>
        <taxon>Bacillati</taxon>
        <taxon>Actinomycetota</taxon>
        <taxon>Actinomycetes</taxon>
        <taxon>Pseudonocardiales</taxon>
        <taxon>Pseudonocardiaceae</taxon>
        <taxon>Kutzneria</taxon>
    </lineage>
</organism>
<accession>A0A7W9KAR0</accession>
<feature type="region of interest" description="Disordered" evidence="1">
    <location>
        <begin position="172"/>
        <end position="204"/>
    </location>
</feature>
<comment type="caution">
    <text evidence="2">The sequence shown here is derived from an EMBL/GenBank/DDBJ whole genome shotgun (WGS) entry which is preliminary data.</text>
</comment>
<dbReference type="EMBL" id="JACHIR010000001">
    <property type="protein sequence ID" value="MBB5889075.1"/>
    <property type="molecule type" value="Genomic_DNA"/>
</dbReference>
<proteinExistence type="predicted"/>
<reference evidence="2 3" key="1">
    <citation type="submission" date="2020-08" db="EMBL/GenBank/DDBJ databases">
        <title>Sequencing the genomes of 1000 actinobacteria strains.</title>
        <authorList>
            <person name="Klenk H.-P."/>
        </authorList>
    </citation>
    <scope>NUCLEOTIDE SEQUENCE [LARGE SCALE GENOMIC DNA]</scope>
    <source>
        <strain evidence="2 3">DSM 43851</strain>
    </source>
</reference>
<gene>
    <name evidence="2" type="ORF">BJ998_000271</name>
</gene>
<name>A0A7W9KAR0_9PSEU</name>
<evidence type="ECO:0008006" key="4">
    <source>
        <dbReference type="Google" id="ProtNLM"/>
    </source>
</evidence>
<dbReference type="RefSeq" id="WP_184857728.1">
    <property type="nucleotide sequence ID" value="NZ_BAAAWY010000013.1"/>
</dbReference>